<feature type="signal peptide" evidence="3">
    <location>
        <begin position="1"/>
        <end position="16"/>
    </location>
</feature>
<proteinExistence type="inferred from homology"/>
<keyword evidence="3" id="KW-0732">Signal</keyword>
<comment type="caution">
    <text evidence="5">The sequence shown here is derived from an EMBL/GenBank/DDBJ whole genome shotgun (WGS) entry which is preliminary data.</text>
</comment>
<dbReference type="InterPro" id="IPR008258">
    <property type="entry name" value="Transglycosylase_SLT_dom_1"/>
</dbReference>
<evidence type="ECO:0000256" key="1">
    <source>
        <dbReference type="ARBA" id="ARBA00007734"/>
    </source>
</evidence>
<dbReference type="CDD" id="cd00254">
    <property type="entry name" value="LT-like"/>
    <property type="match status" value="1"/>
</dbReference>
<reference evidence="6" key="1">
    <citation type="journal article" date="2019" name="Int. J. Syst. Evol. Microbiol.">
        <title>The Global Catalogue of Microorganisms (GCM) 10K type strain sequencing project: providing services to taxonomists for standard genome sequencing and annotation.</title>
        <authorList>
            <consortium name="The Broad Institute Genomics Platform"/>
            <consortium name="The Broad Institute Genome Sequencing Center for Infectious Disease"/>
            <person name="Wu L."/>
            <person name="Ma J."/>
        </authorList>
    </citation>
    <scope>NUCLEOTIDE SEQUENCE [LARGE SCALE GENOMIC DNA]</scope>
    <source>
        <strain evidence="6">CECT 8531</strain>
    </source>
</reference>
<evidence type="ECO:0000313" key="5">
    <source>
        <dbReference type="EMBL" id="MFC4293088.1"/>
    </source>
</evidence>
<dbReference type="RefSeq" id="WP_381424320.1">
    <property type="nucleotide sequence ID" value="NZ_JBHSDH010000013.1"/>
</dbReference>
<dbReference type="SUPFAM" id="SSF53955">
    <property type="entry name" value="Lysozyme-like"/>
    <property type="match status" value="1"/>
</dbReference>
<dbReference type="Gene3D" id="1.10.530.10">
    <property type="match status" value="1"/>
</dbReference>
<evidence type="ECO:0000313" key="6">
    <source>
        <dbReference type="Proteomes" id="UP001595887"/>
    </source>
</evidence>
<dbReference type="InterPro" id="IPR023346">
    <property type="entry name" value="Lysozyme-like_dom_sf"/>
</dbReference>
<protein>
    <submittedName>
        <fullName evidence="5">Lytic transglycosylase domain-containing protein</fullName>
    </submittedName>
</protein>
<sequence length="356" mass="38297">MRYVAFAKLVAVSSFAGLLTLSGYAPDADAKSKKKEPEPVACPVDTAIRTADPALLRRFGLLEGCAAQIAVMPATPDEYLDPNVVMINADEIEQNYGQPPAQAPGSNFAGSKKRGKKDEPFSMFSYTNVNHADKGQFYYVEDAVQADFDDYAQMPLSGNGVAVSVRPSAREIAVDARLLSSGAMDGQYGLGAAADYGDYSNAAGSLDILGMEPRSYRTIHDNLITRTAQKHRIDPLLLHAVIKQESGYKSGAVSHAGARGLMQIMPATGRSLGVAPSNLHNAEVNVDAGARLLRKLWFKYGGNVDLMLAAYNAGEGAVAKFGNKIPPYRETQNYVKVIKAHYYKLLAEQTAGQAQQ</sequence>
<dbReference type="PANTHER" id="PTHR37423">
    <property type="entry name" value="SOLUBLE LYTIC MUREIN TRANSGLYCOSYLASE-RELATED"/>
    <property type="match status" value="1"/>
</dbReference>
<name>A0ABV8RI64_9SPHN</name>
<comment type="similarity">
    <text evidence="1">Belongs to the transglycosylase Slt family.</text>
</comment>
<feature type="chain" id="PRO_5046752522" evidence="3">
    <location>
        <begin position="17"/>
        <end position="356"/>
    </location>
</feature>
<accession>A0ABV8RI64</accession>
<keyword evidence="6" id="KW-1185">Reference proteome</keyword>
<evidence type="ECO:0000256" key="2">
    <source>
        <dbReference type="ARBA" id="ARBA00009387"/>
    </source>
</evidence>
<dbReference type="Proteomes" id="UP001595887">
    <property type="component" value="Unassembled WGS sequence"/>
</dbReference>
<dbReference type="EMBL" id="JBHSDH010000013">
    <property type="protein sequence ID" value="MFC4293088.1"/>
    <property type="molecule type" value="Genomic_DNA"/>
</dbReference>
<dbReference type="PANTHER" id="PTHR37423:SF2">
    <property type="entry name" value="MEMBRANE-BOUND LYTIC MUREIN TRANSGLYCOSYLASE C"/>
    <property type="match status" value="1"/>
</dbReference>
<gene>
    <name evidence="5" type="ORF">ACFOWX_11745</name>
</gene>
<dbReference type="Pfam" id="PF01464">
    <property type="entry name" value="SLT"/>
    <property type="match status" value="1"/>
</dbReference>
<organism evidence="5 6">
    <name type="scientific">Sphingorhabdus arenilitoris</name>
    <dbReference type="NCBI Taxonomy" id="1490041"/>
    <lineage>
        <taxon>Bacteria</taxon>
        <taxon>Pseudomonadati</taxon>
        <taxon>Pseudomonadota</taxon>
        <taxon>Alphaproteobacteria</taxon>
        <taxon>Sphingomonadales</taxon>
        <taxon>Sphingomonadaceae</taxon>
        <taxon>Sphingorhabdus</taxon>
    </lineage>
</organism>
<evidence type="ECO:0000256" key="3">
    <source>
        <dbReference type="SAM" id="SignalP"/>
    </source>
</evidence>
<evidence type="ECO:0000259" key="4">
    <source>
        <dbReference type="Pfam" id="PF01464"/>
    </source>
</evidence>
<comment type="similarity">
    <text evidence="2">Belongs to the virb1 family.</text>
</comment>
<feature type="domain" description="Transglycosylase SLT" evidence="4">
    <location>
        <begin position="223"/>
        <end position="321"/>
    </location>
</feature>